<sequence length="182" mass="19779">MSHTLSEIKTLVIAGGIFFLLCAVVGLAKAGIPSKTLISCSPLFWLVGIIICGLFLRLCDAVKGTSRRVLFPEREWNSQLAASELGVFICPQAVSVGPSTTSIYSLSQNHSVLRPMTRKSSLPRYDELMLSLPPLPNGVDITVTGDELNSENVDDTINGYDHSEPPSYNEAMALCRLHDSKL</sequence>
<name>A0A914UTK7_9BILA</name>
<dbReference type="AlphaFoldDB" id="A0A914UTK7"/>
<evidence type="ECO:0000256" key="1">
    <source>
        <dbReference type="SAM" id="Phobius"/>
    </source>
</evidence>
<keyword evidence="2" id="KW-1185">Reference proteome</keyword>
<reference evidence="3" key="1">
    <citation type="submission" date="2022-11" db="UniProtKB">
        <authorList>
            <consortium name="WormBaseParasite"/>
        </authorList>
    </citation>
    <scope>IDENTIFICATION</scope>
</reference>
<feature type="transmembrane region" description="Helical" evidence="1">
    <location>
        <begin position="12"/>
        <end position="30"/>
    </location>
</feature>
<keyword evidence="1" id="KW-0812">Transmembrane</keyword>
<evidence type="ECO:0000313" key="2">
    <source>
        <dbReference type="Proteomes" id="UP000887566"/>
    </source>
</evidence>
<proteinExistence type="predicted"/>
<evidence type="ECO:0000313" key="3">
    <source>
        <dbReference type="WBParaSite" id="PSAMB.scaffold1226size34103.g11774.t1"/>
    </source>
</evidence>
<feature type="transmembrane region" description="Helical" evidence="1">
    <location>
        <begin position="36"/>
        <end position="58"/>
    </location>
</feature>
<accession>A0A914UTK7</accession>
<keyword evidence="1" id="KW-0472">Membrane</keyword>
<dbReference type="Proteomes" id="UP000887566">
    <property type="component" value="Unplaced"/>
</dbReference>
<organism evidence="2 3">
    <name type="scientific">Plectus sambesii</name>
    <dbReference type="NCBI Taxonomy" id="2011161"/>
    <lineage>
        <taxon>Eukaryota</taxon>
        <taxon>Metazoa</taxon>
        <taxon>Ecdysozoa</taxon>
        <taxon>Nematoda</taxon>
        <taxon>Chromadorea</taxon>
        <taxon>Plectida</taxon>
        <taxon>Plectina</taxon>
        <taxon>Plectoidea</taxon>
        <taxon>Plectidae</taxon>
        <taxon>Plectus</taxon>
    </lineage>
</organism>
<keyword evidence="1" id="KW-1133">Transmembrane helix</keyword>
<protein>
    <submittedName>
        <fullName evidence="3">Uncharacterized protein</fullName>
    </submittedName>
</protein>
<dbReference type="WBParaSite" id="PSAMB.scaffold1226size34103.g11774.t1">
    <property type="protein sequence ID" value="PSAMB.scaffold1226size34103.g11774.t1"/>
    <property type="gene ID" value="PSAMB.scaffold1226size34103.g11774"/>
</dbReference>